<dbReference type="RefSeq" id="WP_056945283.1">
    <property type="nucleotide sequence ID" value="NZ_AZDU01000003.1"/>
</dbReference>
<feature type="transmembrane region" description="Helical" evidence="6">
    <location>
        <begin position="288"/>
        <end position="310"/>
    </location>
</feature>
<keyword evidence="5 6" id="KW-0472">Membrane</keyword>
<evidence type="ECO:0000256" key="3">
    <source>
        <dbReference type="ARBA" id="ARBA00022692"/>
    </source>
</evidence>
<feature type="transmembrane region" description="Helical" evidence="6">
    <location>
        <begin position="351"/>
        <end position="372"/>
    </location>
</feature>
<name>A0A0R1MI67_9LACO</name>
<dbReference type="PATRIC" id="fig|1293597.4.peg.1074"/>
<evidence type="ECO:0000256" key="1">
    <source>
        <dbReference type="ARBA" id="ARBA00004651"/>
    </source>
</evidence>
<feature type="transmembrane region" description="Helical" evidence="6">
    <location>
        <begin position="163"/>
        <end position="183"/>
    </location>
</feature>
<dbReference type="PROSITE" id="PS50850">
    <property type="entry name" value="MFS"/>
    <property type="match status" value="1"/>
</dbReference>
<keyword evidence="3 6" id="KW-0812">Transmembrane</keyword>
<keyword evidence="2" id="KW-0813">Transport</keyword>
<sequence length="494" mass="54194">MKEKQIRIVTVALMLSNVMSGLDNTIINTALPRIIADLRGIEYTGWLVAIFLLGTAVSTPLWSKLGERKGNKLAYQLAAACFLLGAFLQEAANSMPFLLTFRLLAGIGNGGMVSLPYIIYSDLYPNPYKRLKVLGMVSAFFTTATILGPLFGGWIVDVLSWRWVFYINIPVAIISIILVQLFFKEDFSPKPPKKVDLGGAICLSLGVVALLLGTQFLESASLATVLLLFAAALIFIGLLLVVEHRAEDPIIPERLFKNTPLVIDFALFVLIWAAMSAFSVYAPMWSEGLMASTALVGGMTQIPGAFTDMLGSLSVERMRRKWSAYQIMLVMCWILFAGYLMLAVAPQNFPYWGILVAGCLQGFANGVMFNQLQVKVQEDAEKEDVAVATSFSYLIRMLAMAISASLFGVILNQHLAKGVAASGGKITIKMLNHLSDFETRAKLPASLIPQMEKILYSAIHAIFWAGFYLILAALLVAIWAFVQHKRGKLKNGQA</sequence>
<evidence type="ECO:0000256" key="6">
    <source>
        <dbReference type="SAM" id="Phobius"/>
    </source>
</evidence>
<dbReference type="PANTHER" id="PTHR23501">
    <property type="entry name" value="MAJOR FACILITATOR SUPERFAMILY"/>
    <property type="match status" value="1"/>
</dbReference>
<dbReference type="Gene3D" id="1.20.1250.20">
    <property type="entry name" value="MFS general substrate transporter like domains"/>
    <property type="match status" value="2"/>
</dbReference>
<proteinExistence type="predicted"/>
<feature type="transmembrane region" description="Helical" evidence="6">
    <location>
        <begin position="98"/>
        <end position="119"/>
    </location>
</feature>
<comment type="caution">
    <text evidence="8">The sequence shown here is derived from an EMBL/GenBank/DDBJ whole genome shotgun (WGS) entry which is preliminary data.</text>
</comment>
<dbReference type="InterPro" id="IPR011701">
    <property type="entry name" value="MFS"/>
</dbReference>
<dbReference type="Proteomes" id="UP000051074">
    <property type="component" value="Unassembled WGS sequence"/>
</dbReference>
<comment type="subcellular location">
    <subcellularLocation>
        <location evidence="1">Cell membrane</location>
        <topology evidence="1">Multi-pass membrane protein</topology>
    </subcellularLocation>
</comment>
<organism evidence="8 9">
    <name type="scientific">Lactobacillus equicursoris DSM 19284 = JCM 14600 = CIP 110162</name>
    <dbReference type="NCBI Taxonomy" id="1293597"/>
    <lineage>
        <taxon>Bacteria</taxon>
        <taxon>Bacillati</taxon>
        <taxon>Bacillota</taxon>
        <taxon>Bacilli</taxon>
        <taxon>Lactobacillales</taxon>
        <taxon>Lactobacillaceae</taxon>
        <taxon>Lactobacillus</taxon>
    </lineage>
</organism>
<evidence type="ECO:0000313" key="9">
    <source>
        <dbReference type="Proteomes" id="UP000051074"/>
    </source>
</evidence>
<accession>A0A0R1MI67</accession>
<feature type="transmembrane region" description="Helical" evidence="6">
    <location>
        <begin position="195"/>
        <end position="214"/>
    </location>
</feature>
<evidence type="ECO:0000256" key="2">
    <source>
        <dbReference type="ARBA" id="ARBA00022448"/>
    </source>
</evidence>
<feature type="transmembrane region" description="Helical" evidence="6">
    <location>
        <begin position="454"/>
        <end position="482"/>
    </location>
</feature>
<dbReference type="InterPro" id="IPR036259">
    <property type="entry name" value="MFS_trans_sf"/>
</dbReference>
<evidence type="ECO:0000256" key="5">
    <source>
        <dbReference type="ARBA" id="ARBA00023136"/>
    </source>
</evidence>
<dbReference type="GO" id="GO:0005886">
    <property type="term" value="C:plasma membrane"/>
    <property type="evidence" value="ECO:0007669"/>
    <property type="project" value="UniProtKB-SubCell"/>
</dbReference>
<dbReference type="Pfam" id="PF07690">
    <property type="entry name" value="MFS_1"/>
    <property type="match status" value="1"/>
</dbReference>
<keyword evidence="9" id="KW-1185">Reference proteome</keyword>
<feature type="transmembrane region" description="Helical" evidence="6">
    <location>
        <begin position="220"/>
        <end position="241"/>
    </location>
</feature>
<protein>
    <submittedName>
        <fullName evidence="8">Transporter, major facilitator family protein</fullName>
    </submittedName>
</protein>
<gene>
    <name evidence="8" type="ORF">FC20_GL001000</name>
</gene>
<reference evidence="8 9" key="1">
    <citation type="journal article" date="2015" name="Genome Announc.">
        <title>Expanding the biotechnology potential of lactobacilli through comparative genomics of 213 strains and associated genera.</title>
        <authorList>
            <person name="Sun Z."/>
            <person name="Harris H.M."/>
            <person name="McCann A."/>
            <person name="Guo C."/>
            <person name="Argimon S."/>
            <person name="Zhang W."/>
            <person name="Yang X."/>
            <person name="Jeffery I.B."/>
            <person name="Cooney J.C."/>
            <person name="Kagawa T.F."/>
            <person name="Liu W."/>
            <person name="Song Y."/>
            <person name="Salvetti E."/>
            <person name="Wrobel A."/>
            <person name="Rasinkangas P."/>
            <person name="Parkhill J."/>
            <person name="Rea M.C."/>
            <person name="O'Sullivan O."/>
            <person name="Ritari J."/>
            <person name="Douillard F.P."/>
            <person name="Paul Ross R."/>
            <person name="Yang R."/>
            <person name="Briner A.E."/>
            <person name="Felis G.E."/>
            <person name="de Vos W.M."/>
            <person name="Barrangou R."/>
            <person name="Klaenhammer T.R."/>
            <person name="Caufield P.W."/>
            <person name="Cui Y."/>
            <person name="Zhang H."/>
            <person name="O'Toole P.W."/>
        </authorList>
    </citation>
    <scope>NUCLEOTIDE SEQUENCE [LARGE SCALE GENOMIC DNA]</scope>
    <source>
        <strain evidence="8 9">DSM 19284</strain>
    </source>
</reference>
<dbReference type="AlphaFoldDB" id="A0A0R1MI67"/>
<feature type="domain" description="Major facilitator superfamily (MFS) profile" evidence="7">
    <location>
        <begin position="9"/>
        <end position="485"/>
    </location>
</feature>
<dbReference type="InterPro" id="IPR020846">
    <property type="entry name" value="MFS_dom"/>
</dbReference>
<dbReference type="PANTHER" id="PTHR23501:SF191">
    <property type="entry name" value="VACUOLAR BASIC AMINO ACID TRANSPORTER 4"/>
    <property type="match status" value="1"/>
</dbReference>
<dbReference type="STRING" id="1293597.FC20_GL001000"/>
<keyword evidence="4 6" id="KW-1133">Transmembrane helix</keyword>
<feature type="transmembrane region" description="Helical" evidence="6">
    <location>
        <begin position="44"/>
        <end position="62"/>
    </location>
</feature>
<evidence type="ECO:0000259" key="7">
    <source>
        <dbReference type="PROSITE" id="PS50850"/>
    </source>
</evidence>
<feature type="transmembrane region" description="Helical" evidence="6">
    <location>
        <begin position="261"/>
        <end position="282"/>
    </location>
</feature>
<evidence type="ECO:0000256" key="4">
    <source>
        <dbReference type="ARBA" id="ARBA00022989"/>
    </source>
</evidence>
<dbReference type="SUPFAM" id="SSF103473">
    <property type="entry name" value="MFS general substrate transporter"/>
    <property type="match status" value="1"/>
</dbReference>
<dbReference type="EMBL" id="AZDU01000003">
    <property type="protein sequence ID" value="KRL03512.1"/>
    <property type="molecule type" value="Genomic_DNA"/>
</dbReference>
<dbReference type="GO" id="GO:0022857">
    <property type="term" value="F:transmembrane transporter activity"/>
    <property type="evidence" value="ECO:0007669"/>
    <property type="project" value="InterPro"/>
</dbReference>
<evidence type="ECO:0000313" key="8">
    <source>
        <dbReference type="EMBL" id="KRL03512.1"/>
    </source>
</evidence>
<feature type="transmembrane region" description="Helical" evidence="6">
    <location>
        <begin position="131"/>
        <end position="151"/>
    </location>
</feature>
<feature type="transmembrane region" description="Helical" evidence="6">
    <location>
        <begin position="393"/>
        <end position="411"/>
    </location>
</feature>
<feature type="transmembrane region" description="Helical" evidence="6">
    <location>
        <begin position="322"/>
        <end position="345"/>
    </location>
</feature>